<evidence type="ECO:0000313" key="3">
    <source>
        <dbReference type="EMBL" id="KEF60815.1"/>
    </source>
</evidence>
<dbReference type="RefSeq" id="XP_013263405.1">
    <property type="nucleotide sequence ID" value="XM_013407951.1"/>
</dbReference>
<reference evidence="3 4" key="1">
    <citation type="submission" date="2013-03" db="EMBL/GenBank/DDBJ databases">
        <title>The Genome Sequence of Exophiala aquamarina CBS 119918.</title>
        <authorList>
            <consortium name="The Broad Institute Genomics Platform"/>
            <person name="Cuomo C."/>
            <person name="de Hoog S."/>
            <person name="Gorbushina A."/>
            <person name="Walker B."/>
            <person name="Young S.K."/>
            <person name="Zeng Q."/>
            <person name="Gargeya S."/>
            <person name="Fitzgerald M."/>
            <person name="Haas B."/>
            <person name="Abouelleil A."/>
            <person name="Allen A.W."/>
            <person name="Alvarado L."/>
            <person name="Arachchi H.M."/>
            <person name="Berlin A.M."/>
            <person name="Chapman S.B."/>
            <person name="Gainer-Dewar J."/>
            <person name="Goldberg J."/>
            <person name="Griggs A."/>
            <person name="Gujja S."/>
            <person name="Hansen M."/>
            <person name="Howarth C."/>
            <person name="Imamovic A."/>
            <person name="Ireland A."/>
            <person name="Larimer J."/>
            <person name="McCowan C."/>
            <person name="Murphy C."/>
            <person name="Pearson M."/>
            <person name="Poon T.W."/>
            <person name="Priest M."/>
            <person name="Roberts A."/>
            <person name="Saif S."/>
            <person name="Shea T."/>
            <person name="Sisk P."/>
            <person name="Sykes S."/>
            <person name="Wortman J."/>
            <person name="Nusbaum C."/>
            <person name="Birren B."/>
        </authorList>
    </citation>
    <scope>NUCLEOTIDE SEQUENCE [LARGE SCALE GENOMIC DNA]</scope>
    <source>
        <strain evidence="3 4">CBS 119918</strain>
    </source>
</reference>
<evidence type="ECO:0008006" key="5">
    <source>
        <dbReference type="Google" id="ProtNLM"/>
    </source>
</evidence>
<dbReference type="STRING" id="1182545.A0A072PYY7"/>
<dbReference type="PANTHER" id="PTHR15496:SF2">
    <property type="entry name" value="GENERAL TRANSCRIPTION FACTOR 3C POLYPEPTIDE 4"/>
    <property type="match status" value="1"/>
</dbReference>
<dbReference type="Pfam" id="PF12657">
    <property type="entry name" value="TFIIIC_delta"/>
    <property type="match status" value="2"/>
</dbReference>
<name>A0A072PYY7_9EURO</name>
<dbReference type="GeneID" id="25277321"/>
<comment type="caution">
    <text evidence="3">The sequence shown here is derived from an EMBL/GenBank/DDBJ whole genome shotgun (WGS) entry which is preliminary data.</text>
</comment>
<protein>
    <recommendedName>
        <fullName evidence="5">Transcription factor IIIC putative zinc-finger domain-containing protein</fullName>
    </recommendedName>
</protein>
<sequence length="592" mass="65944">MKETDWDTVELTGWPVCRHAITWSSEDLAVATGEVVHILTPRNASDSRGVPGHRQWHTFTLRVNQFEFSEWPTQSLATLKHFSIGEEQSDSHVAAFAWSPSGLGLYRRSVLAVLTSNLILSFWETNGKLGEWKRTCIVNHHFQPEPSPESSDDVRLKQRVRSFAWLPPTPELDTNHRTQHFLMIADDTRSISIYAVRKTKFAYGHWMFELLARYQIPVGHNSDFNATTRASLRETLLGSSPITRLDSTEWVTTQGTAKESATAACLCVKVSFGVMAHNRYLSVSVRSLTQEIPDGSVPDHTVSVSIEQSQTPESFPFCQPPSQDLFESSLRGTRSDFNDEYDLGGRVLIRHWGAVYYPDRTKAAACVSLHPSDMIESCLPSRQRTTVIFAILNPSVVANVQDQLKTYEKIITFIAGLPSNMLRTSSDQKILANAITLTELHFASSTSLSQWAVSARAHLNLYATKSPRHITEKSLEDGSVTEIVSAGPHLSEVTIGYKNQAEVVGQESCEVCEALITFSSATSATCANHHYFTRCSLSFLAIQEPGISMYCAQCGKQFLHPSRIEGINGPSLSQALFNRFDVCPFCQGKFRG</sequence>
<feature type="domain" description="Transcription factor IIIC 90kDa subunit N-terminal" evidence="1">
    <location>
        <begin position="306"/>
        <end position="390"/>
    </location>
</feature>
<dbReference type="PANTHER" id="PTHR15496">
    <property type="entry name" value="GENERAL TRANSCRIPTION FACTOR 3C POLYPEPTIDE 4 FAMILY"/>
    <property type="match status" value="1"/>
</dbReference>
<keyword evidence="4" id="KW-1185">Reference proteome</keyword>
<dbReference type="InterPro" id="IPR024761">
    <property type="entry name" value="TFIIIC_delta_N"/>
</dbReference>
<dbReference type="Proteomes" id="UP000027920">
    <property type="component" value="Unassembled WGS sequence"/>
</dbReference>
<proteinExistence type="predicted"/>
<dbReference type="GO" id="GO:0000127">
    <property type="term" value="C:transcription factor TFIIIC complex"/>
    <property type="evidence" value="ECO:0007669"/>
    <property type="project" value="InterPro"/>
</dbReference>
<dbReference type="InterPro" id="IPR044230">
    <property type="entry name" value="GTF3C4"/>
</dbReference>
<evidence type="ECO:0000313" key="4">
    <source>
        <dbReference type="Proteomes" id="UP000027920"/>
    </source>
</evidence>
<dbReference type="OrthoDB" id="6021743at2759"/>
<dbReference type="GO" id="GO:0006384">
    <property type="term" value="P:transcription initiation at RNA polymerase III promoter"/>
    <property type="evidence" value="ECO:0007669"/>
    <property type="project" value="InterPro"/>
</dbReference>
<dbReference type="VEuPathDB" id="FungiDB:A1O9_02377"/>
<dbReference type="AlphaFoldDB" id="A0A072PYY7"/>
<dbReference type="InterPro" id="IPR024764">
    <property type="entry name" value="TFIIIC_Znf"/>
</dbReference>
<gene>
    <name evidence="3" type="ORF">A1O9_02377</name>
</gene>
<dbReference type="HOGENOM" id="CLU_011098_1_0_1"/>
<dbReference type="GO" id="GO:0004402">
    <property type="term" value="F:histone acetyltransferase activity"/>
    <property type="evidence" value="ECO:0007669"/>
    <property type="project" value="InterPro"/>
</dbReference>
<dbReference type="Pfam" id="PF12660">
    <property type="entry name" value="zf-TFIIIC"/>
    <property type="match status" value="1"/>
</dbReference>
<evidence type="ECO:0000259" key="2">
    <source>
        <dbReference type="Pfam" id="PF12660"/>
    </source>
</evidence>
<evidence type="ECO:0000259" key="1">
    <source>
        <dbReference type="Pfam" id="PF12657"/>
    </source>
</evidence>
<dbReference type="EMBL" id="AMGV01000002">
    <property type="protein sequence ID" value="KEF60815.1"/>
    <property type="molecule type" value="Genomic_DNA"/>
</dbReference>
<feature type="domain" description="Transcription factor IIIC putative zinc-finger" evidence="2">
    <location>
        <begin position="501"/>
        <end position="590"/>
    </location>
</feature>
<organism evidence="3 4">
    <name type="scientific">Exophiala aquamarina CBS 119918</name>
    <dbReference type="NCBI Taxonomy" id="1182545"/>
    <lineage>
        <taxon>Eukaryota</taxon>
        <taxon>Fungi</taxon>
        <taxon>Dikarya</taxon>
        <taxon>Ascomycota</taxon>
        <taxon>Pezizomycotina</taxon>
        <taxon>Eurotiomycetes</taxon>
        <taxon>Chaetothyriomycetidae</taxon>
        <taxon>Chaetothyriales</taxon>
        <taxon>Herpotrichiellaceae</taxon>
        <taxon>Exophiala</taxon>
    </lineage>
</organism>
<accession>A0A072PYY7</accession>
<feature type="domain" description="Transcription factor IIIC 90kDa subunit N-terminal" evidence="1">
    <location>
        <begin position="26"/>
        <end position="258"/>
    </location>
</feature>